<evidence type="ECO:0000313" key="2">
    <source>
        <dbReference type="Proteomes" id="UP000800082"/>
    </source>
</evidence>
<dbReference type="Proteomes" id="UP000800082">
    <property type="component" value="Unassembled WGS sequence"/>
</dbReference>
<dbReference type="RefSeq" id="XP_033450231.1">
    <property type="nucleotide sequence ID" value="XM_033591977.1"/>
</dbReference>
<proteinExistence type="predicted"/>
<accession>A0A6A5RRB0</accession>
<evidence type="ECO:0000313" key="1">
    <source>
        <dbReference type="EMBL" id="KAF1929983.1"/>
    </source>
</evidence>
<dbReference type="AlphaFoldDB" id="A0A6A5RRB0"/>
<reference evidence="1" key="1">
    <citation type="journal article" date="2020" name="Stud. Mycol.">
        <title>101 Dothideomycetes genomes: a test case for predicting lifestyles and emergence of pathogens.</title>
        <authorList>
            <person name="Haridas S."/>
            <person name="Albert R."/>
            <person name="Binder M."/>
            <person name="Bloem J."/>
            <person name="Labutti K."/>
            <person name="Salamov A."/>
            <person name="Andreopoulos B."/>
            <person name="Baker S."/>
            <person name="Barry K."/>
            <person name="Bills G."/>
            <person name="Bluhm B."/>
            <person name="Cannon C."/>
            <person name="Castanera R."/>
            <person name="Culley D."/>
            <person name="Daum C."/>
            <person name="Ezra D."/>
            <person name="Gonzalez J."/>
            <person name="Henrissat B."/>
            <person name="Kuo A."/>
            <person name="Liang C."/>
            <person name="Lipzen A."/>
            <person name="Lutzoni F."/>
            <person name="Magnuson J."/>
            <person name="Mondo S."/>
            <person name="Nolan M."/>
            <person name="Ohm R."/>
            <person name="Pangilinan J."/>
            <person name="Park H.-J."/>
            <person name="Ramirez L."/>
            <person name="Alfaro M."/>
            <person name="Sun H."/>
            <person name="Tritt A."/>
            <person name="Yoshinaga Y."/>
            <person name="Zwiers L.-H."/>
            <person name="Turgeon B."/>
            <person name="Goodwin S."/>
            <person name="Spatafora J."/>
            <person name="Crous P."/>
            <person name="Grigoriev I."/>
        </authorList>
    </citation>
    <scope>NUCLEOTIDE SEQUENCE</scope>
    <source>
        <strain evidence="1">CBS 183.55</strain>
    </source>
</reference>
<keyword evidence="2" id="KW-1185">Reference proteome</keyword>
<dbReference type="GeneID" id="54349645"/>
<dbReference type="OrthoDB" id="3692311at2759"/>
<gene>
    <name evidence="1" type="ORF">M421DRAFT_419017</name>
</gene>
<name>A0A6A5RRB0_9PLEO</name>
<sequence length="236" mass="26321">MSYAPFGEERASPYAENIEPVTKHDGRTICSYAPPQGSPRDKMYNDPKAYSPPGKTVVGNWPVQSQQVAVLIPLRATTLVFDFLLASSPLIFLVLALKVTRLDGNVPNTANNRLQEMLQMVNHMNTMTSVDTIDVTSLTRGATIMEEWMFDPVNFIGVCMYDMVNLYELPAEIFAEQLTILWNSFFQSTYATRALSGNLDEATSTNITSNSEDIDPVAFKPTKSLVSQRRDAYCVN</sequence>
<organism evidence="1 2">
    <name type="scientific">Didymella exigua CBS 183.55</name>
    <dbReference type="NCBI Taxonomy" id="1150837"/>
    <lineage>
        <taxon>Eukaryota</taxon>
        <taxon>Fungi</taxon>
        <taxon>Dikarya</taxon>
        <taxon>Ascomycota</taxon>
        <taxon>Pezizomycotina</taxon>
        <taxon>Dothideomycetes</taxon>
        <taxon>Pleosporomycetidae</taxon>
        <taxon>Pleosporales</taxon>
        <taxon>Pleosporineae</taxon>
        <taxon>Didymellaceae</taxon>
        <taxon>Didymella</taxon>
    </lineage>
</organism>
<dbReference type="EMBL" id="ML978964">
    <property type="protein sequence ID" value="KAF1929983.1"/>
    <property type="molecule type" value="Genomic_DNA"/>
</dbReference>
<protein>
    <submittedName>
        <fullName evidence="1">Uncharacterized protein</fullName>
    </submittedName>
</protein>